<proteinExistence type="predicted"/>
<dbReference type="InterPro" id="IPR036102">
    <property type="entry name" value="OsmC/Ohrsf"/>
</dbReference>
<dbReference type="InterPro" id="IPR015946">
    <property type="entry name" value="KH_dom-like_a/b"/>
</dbReference>
<dbReference type="EMBL" id="JAEKJA010000006">
    <property type="protein sequence ID" value="MBJ3775788.1"/>
    <property type="molecule type" value="Genomic_DNA"/>
</dbReference>
<dbReference type="Gene3D" id="3.30.300.20">
    <property type="match status" value="2"/>
</dbReference>
<organism evidence="1 2">
    <name type="scientific">Acuticoccus mangrovi</name>
    <dbReference type="NCBI Taxonomy" id="2796142"/>
    <lineage>
        <taxon>Bacteria</taxon>
        <taxon>Pseudomonadati</taxon>
        <taxon>Pseudomonadota</taxon>
        <taxon>Alphaproteobacteria</taxon>
        <taxon>Hyphomicrobiales</taxon>
        <taxon>Amorphaceae</taxon>
        <taxon>Acuticoccus</taxon>
    </lineage>
</organism>
<dbReference type="PANTHER" id="PTHR35368">
    <property type="entry name" value="HYDROPEROXIDE REDUCTASE"/>
    <property type="match status" value="1"/>
</dbReference>
<accession>A0A934IG09</accession>
<protein>
    <submittedName>
        <fullName evidence="1">OsmC family protein</fullName>
    </submittedName>
</protein>
<evidence type="ECO:0000313" key="1">
    <source>
        <dbReference type="EMBL" id="MBJ3775788.1"/>
    </source>
</evidence>
<dbReference type="InterPro" id="IPR003718">
    <property type="entry name" value="OsmC/Ohr_fam"/>
</dbReference>
<reference evidence="1" key="1">
    <citation type="submission" date="2020-12" db="EMBL/GenBank/DDBJ databases">
        <title>Bacterial taxonomy.</title>
        <authorList>
            <person name="Pan X."/>
        </authorList>
    </citation>
    <scope>NUCLEOTIDE SEQUENCE</scope>
    <source>
        <strain evidence="1">B2012</strain>
    </source>
</reference>
<dbReference type="AlphaFoldDB" id="A0A934IG09"/>
<sequence length="404" mass="43312">MALTLEEMTTPLTYRVGNASEAGFDAPPDRHGRSIRTYVRSLEGIQKEAVTVSRATGLAWRYASDEGVHLNGRDAATNPLSFVAVGMVASYMSELLALAAARGIALRGPELTLENFYYRAGSFPRGTMISGALPPSLTLVCDTDASEDEITRLLADAVVASPLNGLTKGENVSLFTIVHNGRELVPAGVAPLGAPAEADRGDRFDALALAPDAERFQPLTERIGSEEAMKARLAASPEPAPSVGEGEALLHLRSVCRILPNGVKEIVREQYKMPSSTWRFLCDEAKGEGGEGRAPDALSYFAAGLAFCFMTQLGRYAHMAKLPLHAYRVIQDTHFSPGGGSAGTGRAGRGDPVETHVALETGLDDAAAQDLVRVGERTCFLHALCRDDVKVKTRYRRRGMRLAG</sequence>
<comment type="caution">
    <text evidence="1">The sequence shown here is derived from an EMBL/GenBank/DDBJ whole genome shotgun (WGS) entry which is preliminary data.</text>
</comment>
<dbReference type="SUPFAM" id="SSF82784">
    <property type="entry name" value="OsmC-like"/>
    <property type="match status" value="2"/>
</dbReference>
<dbReference type="NCBIfam" id="NF041052">
    <property type="entry name" value="OsmC_like_Se"/>
    <property type="match status" value="1"/>
</dbReference>
<keyword evidence="2" id="KW-1185">Reference proteome</keyword>
<gene>
    <name evidence="1" type="ORF">JCR33_08835</name>
</gene>
<dbReference type="Pfam" id="PF02566">
    <property type="entry name" value="OsmC"/>
    <property type="match status" value="1"/>
</dbReference>
<evidence type="ECO:0000313" key="2">
    <source>
        <dbReference type="Proteomes" id="UP000609531"/>
    </source>
</evidence>
<dbReference type="RefSeq" id="WP_198881686.1">
    <property type="nucleotide sequence ID" value="NZ_JAEKJA010000006.1"/>
</dbReference>
<name>A0A934IG09_9HYPH</name>
<dbReference type="Proteomes" id="UP000609531">
    <property type="component" value="Unassembled WGS sequence"/>
</dbReference>
<dbReference type="InterPro" id="IPR052924">
    <property type="entry name" value="OsmC/Ohr_hydroprdx_reductase"/>
</dbReference>
<dbReference type="PANTHER" id="PTHR35368:SF1">
    <property type="entry name" value="HYDROPEROXIDE REDUCTASE"/>
    <property type="match status" value="1"/>
</dbReference>